<evidence type="ECO:0000313" key="2">
    <source>
        <dbReference type="Proteomes" id="UP000006578"/>
    </source>
</evidence>
<organism evidence="1 2">
    <name type="scientific">Sphingopyxis alaskensis (strain DSM 13593 / LMG 18877 / RB2256)</name>
    <name type="common">Sphingomonas alaskensis</name>
    <dbReference type="NCBI Taxonomy" id="317655"/>
    <lineage>
        <taxon>Bacteria</taxon>
        <taxon>Pseudomonadati</taxon>
        <taxon>Pseudomonadota</taxon>
        <taxon>Alphaproteobacteria</taxon>
        <taxon>Sphingomonadales</taxon>
        <taxon>Sphingomonadaceae</taxon>
        <taxon>Sphingopyxis</taxon>
    </lineage>
</organism>
<dbReference type="STRING" id="317655.Sala_0054"/>
<sequence>MPIDIFIKRGGSLEVQHQKAESFDLAHIKRKLDEVFGAGHLFLEDGDEPIAADHKVEGGSIFVHHNRCKQIEVTVRYAGKAFEHGFTPGTTLKKIKRRAEKKLDIDPADAVELSLQLAGTTERPDEATHVGSLAQPKTCAVAFDLVPSDRING</sequence>
<dbReference type="EMBL" id="CP000356">
    <property type="protein sequence ID" value="ABF51780.1"/>
    <property type="molecule type" value="Genomic_DNA"/>
</dbReference>
<dbReference type="eggNOG" id="ENOG50336NB">
    <property type="taxonomic scope" value="Bacteria"/>
</dbReference>
<gene>
    <name evidence="1" type="ordered locus">Sala_0054</name>
</gene>
<reference evidence="1 2" key="1">
    <citation type="journal article" date="2009" name="Proc. Natl. Acad. Sci. U.S.A.">
        <title>The genomic basis of trophic strategy in marine bacteria.</title>
        <authorList>
            <person name="Lauro F.M."/>
            <person name="McDougald D."/>
            <person name="Thomas T."/>
            <person name="Williams T.J."/>
            <person name="Egan S."/>
            <person name="Rice S."/>
            <person name="DeMaere M.Z."/>
            <person name="Ting L."/>
            <person name="Ertan H."/>
            <person name="Johnson J."/>
            <person name="Ferriera S."/>
            <person name="Lapidus A."/>
            <person name="Anderson I."/>
            <person name="Kyrpides N."/>
            <person name="Munk A.C."/>
            <person name="Detter C."/>
            <person name="Han C.S."/>
            <person name="Brown M.V."/>
            <person name="Robb F.T."/>
            <person name="Kjelleberg S."/>
            <person name="Cavicchioli R."/>
        </authorList>
    </citation>
    <scope>NUCLEOTIDE SEQUENCE [LARGE SCALE GENOMIC DNA]</scope>
    <source>
        <strain evidence="2">DSM 13593 / LMG 18877 / RB2256</strain>
    </source>
</reference>
<dbReference type="Proteomes" id="UP000006578">
    <property type="component" value="Chromosome"/>
</dbReference>
<dbReference type="OrthoDB" id="6057563at2"/>
<dbReference type="AlphaFoldDB" id="Q1GX42"/>
<name>Q1GX42_SPHAL</name>
<dbReference type="HOGENOM" id="CLU_134487_0_0_5"/>
<dbReference type="RefSeq" id="WP_011540395.1">
    <property type="nucleotide sequence ID" value="NC_008048.1"/>
</dbReference>
<evidence type="ECO:0000313" key="1">
    <source>
        <dbReference type="EMBL" id="ABF51780.1"/>
    </source>
</evidence>
<dbReference type="KEGG" id="sal:Sala_0054"/>
<proteinExistence type="predicted"/>
<accession>Q1GX42</accession>
<protein>
    <submittedName>
        <fullName evidence="1">Uncharacterized protein</fullName>
    </submittedName>
</protein>
<keyword evidence="2" id="KW-1185">Reference proteome</keyword>